<dbReference type="PANTHER" id="PTHR21343">
    <property type="entry name" value="DETHIOBIOTIN SYNTHETASE"/>
    <property type="match status" value="1"/>
</dbReference>
<reference evidence="3" key="1">
    <citation type="submission" date="2021-12" db="EMBL/GenBank/DDBJ databases">
        <title>Prjna785345.</title>
        <authorList>
            <person name="Rujirawat T."/>
            <person name="Krajaejun T."/>
        </authorList>
    </citation>
    <scope>NUCLEOTIDE SEQUENCE</scope>
    <source>
        <strain evidence="3">Pi057C3</strain>
    </source>
</reference>
<dbReference type="InterPro" id="IPR028979">
    <property type="entry name" value="Ser_kin/Pase_Hpr-like_N_sf"/>
</dbReference>
<dbReference type="Pfam" id="PF07085">
    <property type="entry name" value="DRTGG"/>
    <property type="match status" value="1"/>
</dbReference>
<keyword evidence="4" id="KW-1185">Reference proteome</keyword>
<dbReference type="PANTHER" id="PTHR21343:SF8">
    <property type="entry name" value="DRTGG DOMAIN-CONTAINING PROTEIN"/>
    <property type="match status" value="1"/>
</dbReference>
<dbReference type="SUPFAM" id="SSF75138">
    <property type="entry name" value="HprK N-terminal domain-like"/>
    <property type="match status" value="1"/>
</dbReference>
<dbReference type="SUPFAM" id="SSF52540">
    <property type="entry name" value="P-loop containing nucleoside triphosphate hydrolases"/>
    <property type="match status" value="2"/>
</dbReference>
<dbReference type="Gene3D" id="3.40.50.300">
    <property type="entry name" value="P-loop containing nucleotide triphosphate hydrolases"/>
    <property type="match status" value="2"/>
</dbReference>
<dbReference type="Proteomes" id="UP001209570">
    <property type="component" value="Unassembled WGS sequence"/>
</dbReference>
<evidence type="ECO:0000259" key="2">
    <source>
        <dbReference type="Pfam" id="PF07085"/>
    </source>
</evidence>
<feature type="domain" description="DRTGG" evidence="2">
    <location>
        <begin position="124"/>
        <end position="238"/>
    </location>
</feature>
<gene>
    <name evidence="3" type="ORF">P43SY_009900</name>
</gene>
<name>A0AAD5LJU4_PYTIN</name>
<dbReference type="Pfam" id="PF13500">
    <property type="entry name" value="AAA_26"/>
    <property type="match status" value="2"/>
</dbReference>
<sequence>MRHLLVLSTGQHVGKTTVSLGIVKHLQAKFRGSDKKVAYCKPVGQQHVPVGGGLRVDKLAMNRELLVKHNVRLRGVILNKVNPQKMDMIQDYFSRALKRWDIPLVGCIPELKDLSCPTIADFSKLLKSEIISGKDAELRYFTSTRLALAPVNSKNVFKPIPNQLIITHSGRKDVIEAIIGNQEASMPRGKNLMSGLILTGWDPPSDELARRLDNDNIPCIYVSPDKADSYTLTARIAQFTAKLRRDDTLRLEMAADHVSKHCDFSFLDA</sequence>
<organism evidence="3 4">
    <name type="scientific">Pythium insidiosum</name>
    <name type="common">Pythiosis disease agent</name>
    <dbReference type="NCBI Taxonomy" id="114742"/>
    <lineage>
        <taxon>Eukaryota</taxon>
        <taxon>Sar</taxon>
        <taxon>Stramenopiles</taxon>
        <taxon>Oomycota</taxon>
        <taxon>Peronosporomycetes</taxon>
        <taxon>Pythiales</taxon>
        <taxon>Pythiaceae</taxon>
        <taxon>Pythium</taxon>
    </lineage>
</organism>
<dbReference type="InterPro" id="IPR027417">
    <property type="entry name" value="P-loop_NTPase"/>
</dbReference>
<dbReference type="InterPro" id="IPR010766">
    <property type="entry name" value="DRTGG"/>
</dbReference>
<evidence type="ECO:0000313" key="3">
    <source>
        <dbReference type="EMBL" id="KAJ0401020.1"/>
    </source>
</evidence>
<accession>A0AAD5LJU4</accession>
<comment type="caution">
    <text evidence="3">The sequence shown here is derived from an EMBL/GenBank/DDBJ whole genome shotgun (WGS) entry which is preliminary data.</text>
</comment>
<dbReference type="Gene3D" id="3.40.1390.20">
    <property type="entry name" value="HprK N-terminal domain-like"/>
    <property type="match status" value="1"/>
</dbReference>
<keyword evidence="1" id="KW-0315">Glutamine amidotransferase</keyword>
<dbReference type="AlphaFoldDB" id="A0AAD5LJU4"/>
<evidence type="ECO:0000256" key="1">
    <source>
        <dbReference type="ARBA" id="ARBA00022962"/>
    </source>
</evidence>
<protein>
    <recommendedName>
        <fullName evidence="2">DRTGG domain-containing protein</fullName>
    </recommendedName>
</protein>
<proteinExistence type="predicted"/>
<evidence type="ECO:0000313" key="4">
    <source>
        <dbReference type="Proteomes" id="UP001209570"/>
    </source>
</evidence>
<dbReference type="EMBL" id="JAKCXM010000139">
    <property type="protein sequence ID" value="KAJ0401020.1"/>
    <property type="molecule type" value="Genomic_DNA"/>
</dbReference>